<dbReference type="Proteomes" id="UP000348942">
    <property type="component" value="Chromosome 1"/>
</dbReference>
<comment type="function">
    <text evidence="3">A GTPase-activating protein (GAP) that modifies Der/EngA GTPase function. May play a role in ribosome biogenesis.</text>
</comment>
<dbReference type="NCBIfam" id="NF003560">
    <property type="entry name" value="PRK05244.1-1"/>
    <property type="match status" value="1"/>
</dbReference>
<evidence type="ECO:0000256" key="2">
    <source>
        <dbReference type="ARBA" id="ARBA00022517"/>
    </source>
</evidence>
<dbReference type="HAMAP" id="MF_01058">
    <property type="entry name" value="GAP_YihI"/>
    <property type="match status" value="1"/>
</dbReference>
<dbReference type="InterPro" id="IPR007336">
    <property type="entry name" value="YihI"/>
</dbReference>
<evidence type="ECO:0000313" key="5">
    <source>
        <dbReference type="EMBL" id="QGA65859.1"/>
    </source>
</evidence>
<keyword evidence="6" id="KW-1185">Reference proteome</keyword>
<accession>A0A5Q0TK33</accession>
<feature type="region of interest" description="Disordered" evidence="4">
    <location>
        <begin position="1"/>
        <end position="76"/>
    </location>
</feature>
<dbReference type="RefSeq" id="WP_153447997.1">
    <property type="nucleotide sequence ID" value="NZ_CP045699.1"/>
</dbReference>
<feature type="compositionally biased region" description="Basic residues" evidence="4">
    <location>
        <begin position="33"/>
        <end position="47"/>
    </location>
</feature>
<protein>
    <recommendedName>
        <fullName evidence="3">Der GTPase-activating protein YihI</fullName>
    </recommendedName>
</protein>
<evidence type="ECO:0000256" key="3">
    <source>
        <dbReference type="HAMAP-Rule" id="MF_01058"/>
    </source>
</evidence>
<dbReference type="AlphaFoldDB" id="A0A5Q0TK33"/>
<gene>
    <name evidence="3" type="primary">yihI</name>
    <name evidence="5" type="ORF">GFB47_10930</name>
</gene>
<dbReference type="EMBL" id="CP045699">
    <property type="protein sequence ID" value="QGA65859.1"/>
    <property type="molecule type" value="Genomic_DNA"/>
</dbReference>
<dbReference type="Pfam" id="PF04220">
    <property type="entry name" value="YihI"/>
    <property type="match status" value="1"/>
</dbReference>
<comment type="subunit">
    <text evidence="3">Interacts with Der.</text>
</comment>
<evidence type="ECO:0000313" key="6">
    <source>
        <dbReference type="Proteomes" id="UP000348942"/>
    </source>
</evidence>
<keyword evidence="1 3" id="KW-0343">GTPase activation</keyword>
<dbReference type="GO" id="GO:0042254">
    <property type="term" value="P:ribosome biogenesis"/>
    <property type="evidence" value="ECO:0007669"/>
    <property type="project" value="UniProtKB-KW"/>
</dbReference>
<proteinExistence type="inferred from homology"/>
<evidence type="ECO:0000256" key="4">
    <source>
        <dbReference type="SAM" id="MobiDB-lite"/>
    </source>
</evidence>
<name>A0A5Q0TK33_9VIBR</name>
<comment type="similarity">
    <text evidence="3">Belongs to the YihI family.</text>
</comment>
<evidence type="ECO:0000256" key="1">
    <source>
        <dbReference type="ARBA" id="ARBA00022468"/>
    </source>
</evidence>
<feature type="compositionally biased region" description="Basic and acidic residues" evidence="4">
    <location>
        <begin position="23"/>
        <end position="32"/>
    </location>
</feature>
<dbReference type="GO" id="GO:0005096">
    <property type="term" value="F:GTPase activator activity"/>
    <property type="evidence" value="ECO:0007669"/>
    <property type="project" value="UniProtKB-KW"/>
</dbReference>
<keyword evidence="2 3" id="KW-0690">Ribosome biogenesis</keyword>
<reference evidence="5 6" key="1">
    <citation type="submission" date="2019-10" db="EMBL/GenBank/DDBJ databases">
        <title>Vibrio sp. nov., isolated from Coralline algae surface.</title>
        <authorList>
            <person name="Geng Y."/>
            <person name="Zhang X."/>
        </authorList>
    </citation>
    <scope>NUCLEOTIDE SEQUENCE [LARGE SCALE GENOMIC DNA]</scope>
    <source>
        <strain evidence="5 6">SM1977</strain>
    </source>
</reference>
<organism evidence="5 6">
    <name type="scientific">Vibrio algicola</name>
    <dbReference type="NCBI Taxonomy" id="2662262"/>
    <lineage>
        <taxon>Bacteria</taxon>
        <taxon>Pseudomonadati</taxon>
        <taxon>Pseudomonadota</taxon>
        <taxon>Gammaproteobacteria</taxon>
        <taxon>Vibrionales</taxon>
        <taxon>Vibrionaceae</taxon>
        <taxon>Vibrio</taxon>
    </lineage>
</organism>
<sequence length="193" mass="21870">MSRNKKARKPGSTGSEELMVTRNRSESNVEGRLRKRVNKRKGLKTGSRHADTEQKKQHTGLGQVKDPRHGSKKAIPLVVEVKTKPSKQQRKLNAEQELEAIQNDAQLNVLIDRLENGDKLGAGLQKFVDEKLDRLEILMKQLGIYDDEEEIIEPEPQQEEAEVIIPTKKAAKKPASDDDLLAQFENLNLNDFK</sequence>